<dbReference type="SUPFAM" id="SSF52266">
    <property type="entry name" value="SGNH hydrolase"/>
    <property type="match status" value="1"/>
</dbReference>
<dbReference type="EMBL" id="JAGSMN010001902">
    <property type="protein sequence ID" value="MBR7678830.1"/>
    <property type="molecule type" value="Genomic_DNA"/>
</dbReference>
<dbReference type="Gene3D" id="3.40.50.1110">
    <property type="entry name" value="SGNH hydrolase"/>
    <property type="match status" value="1"/>
</dbReference>
<dbReference type="InterPro" id="IPR036514">
    <property type="entry name" value="SGNH_hydro_sf"/>
</dbReference>
<dbReference type="AlphaFoldDB" id="A0A8T4J5W0"/>
<reference evidence="1" key="1">
    <citation type="submission" date="2021-04" db="EMBL/GenBank/DDBJ databases">
        <title>Sequencing of actinobacteria type strains.</title>
        <authorList>
            <person name="Nguyen G.-S."/>
            <person name="Wentzel A."/>
        </authorList>
    </citation>
    <scope>NUCLEOTIDE SEQUENCE</scope>
    <source>
        <strain evidence="1">DSM 42095</strain>
    </source>
</reference>
<proteinExistence type="predicted"/>
<evidence type="ECO:0000313" key="1">
    <source>
        <dbReference type="EMBL" id="MBR7678830.1"/>
    </source>
</evidence>
<accession>A0A8T4J5W0</accession>
<feature type="non-terminal residue" evidence="1">
    <location>
        <position position="1"/>
    </location>
</feature>
<dbReference type="PANTHER" id="PTHR21325:SF31">
    <property type="entry name" value="GH22081P-RELATED"/>
    <property type="match status" value="1"/>
</dbReference>
<protein>
    <submittedName>
        <fullName evidence="1">SGNH/GDSL hydrolase family protein</fullName>
    </submittedName>
</protein>
<name>A0A8T4J5W0_9ACTN</name>
<dbReference type="InterPro" id="IPR001087">
    <property type="entry name" value="GDSL"/>
</dbReference>
<keyword evidence="2" id="KW-1185">Reference proteome</keyword>
<organism evidence="1 2">
    <name type="scientific">Streptomyces daliensis</name>
    <dbReference type="NCBI Taxonomy" id="299421"/>
    <lineage>
        <taxon>Bacteria</taxon>
        <taxon>Bacillati</taxon>
        <taxon>Actinomycetota</taxon>
        <taxon>Actinomycetes</taxon>
        <taxon>Kitasatosporales</taxon>
        <taxon>Streptomycetaceae</taxon>
        <taxon>Streptomyces</taxon>
    </lineage>
</organism>
<dbReference type="Pfam" id="PF00657">
    <property type="entry name" value="Lipase_GDSL"/>
    <property type="match status" value="1"/>
</dbReference>
<dbReference type="GO" id="GO:0004620">
    <property type="term" value="F:phospholipase activity"/>
    <property type="evidence" value="ECO:0007669"/>
    <property type="project" value="InterPro"/>
</dbReference>
<dbReference type="Proteomes" id="UP000675554">
    <property type="component" value="Unassembled WGS sequence"/>
</dbReference>
<dbReference type="InterPro" id="IPR038885">
    <property type="entry name" value="PLB1"/>
</dbReference>
<sequence>PTPVWDRHPESLAAVGDSITRGFDACSLLADCTRVSWATGSDTGVDSLAGRLLDDPSGDSWNYARSGSVMADLPRQMKRAAGREPDMVTVMSGANDACQPTVARMTSVDDYRESFREAMRTLRKESPKTQVYVASVPDLKRLWSEGRANPMGERIWRLGICQSMLRDAKSVTEAAEERRQEVYERVVAYNRVLEQECAEDLRC</sequence>
<keyword evidence="1" id="KW-0378">Hydrolase</keyword>
<feature type="non-terminal residue" evidence="1">
    <location>
        <position position="203"/>
    </location>
</feature>
<comment type="caution">
    <text evidence="1">The sequence shown here is derived from an EMBL/GenBank/DDBJ whole genome shotgun (WGS) entry which is preliminary data.</text>
</comment>
<gene>
    <name evidence="1" type="ORF">KDA82_38980</name>
</gene>
<evidence type="ECO:0000313" key="2">
    <source>
        <dbReference type="Proteomes" id="UP000675554"/>
    </source>
</evidence>
<dbReference type="PANTHER" id="PTHR21325">
    <property type="entry name" value="PHOSPHOLIPASE B, PLB1"/>
    <property type="match status" value="1"/>
</dbReference>